<dbReference type="InterPro" id="IPR050757">
    <property type="entry name" value="Collagen_mod_GT25"/>
</dbReference>
<dbReference type="PANTHER" id="PTHR10730">
    <property type="entry name" value="PROCOLLAGEN-LYSINE,2-OXOGLUTARATE 5-DIOXYGENASE/GLYCOSYLTRANSFERASE 25 FAMILY MEMBER"/>
    <property type="match status" value="1"/>
</dbReference>
<dbReference type="Proteomes" id="UP000452235">
    <property type="component" value="Unassembled WGS sequence"/>
</dbReference>
<dbReference type="EMBL" id="BLJY01000001">
    <property type="protein sequence ID" value="GFF12731.1"/>
    <property type="molecule type" value="Genomic_DNA"/>
</dbReference>
<sequence length="388" mass="43902">MSRWSATLIKSVAAVFCIYFFFTIVVTDRHAYGSTQDLIRASRHRLTEDTTYDHIKNETLGFEKIYAIGLKERTDKRDFLTLAASVHGMKVKWLDGVRPESLVEKALPEKFDISFWKPTVAACWRAHMNALRDVVENGYGTALIMEDDADWDVSVREQLREFARGVRTLSDNPNPSKDAPYGTNWDMLWVGGCASGAADNETDIYAIPDDPTVPSVKHRGTWGGPSDGWKAKHPELPEDSTRYIYRANMGCCLYGYAVTLEGARRILAALSVDYLDMPVDNAMSDLCAGKNRPHLRCYAPFPNLIGTYKPAGGRSRDSDIETYDDGDYHPAMSWNMVYSTRLNIHRLVAKDDTIYSQWQETDHPWSKKKVKLGDMEYPGGFLVPDQDQ</sequence>
<evidence type="ECO:0000256" key="3">
    <source>
        <dbReference type="ARBA" id="ARBA00022679"/>
    </source>
</evidence>
<dbReference type="InterPro" id="IPR002654">
    <property type="entry name" value="Glyco_trans_25"/>
</dbReference>
<dbReference type="CDD" id="cd06532">
    <property type="entry name" value="Glyco_transf_25"/>
    <property type="match status" value="1"/>
</dbReference>
<keyword evidence="2" id="KW-0328">Glycosyltransferase</keyword>
<dbReference type="OrthoDB" id="47375at2759"/>
<organism evidence="4 5">
    <name type="scientific">Aspergillus terreus</name>
    <dbReference type="NCBI Taxonomy" id="33178"/>
    <lineage>
        <taxon>Eukaryota</taxon>
        <taxon>Fungi</taxon>
        <taxon>Dikarya</taxon>
        <taxon>Ascomycota</taxon>
        <taxon>Pezizomycotina</taxon>
        <taxon>Eurotiomycetes</taxon>
        <taxon>Eurotiomycetidae</taxon>
        <taxon>Eurotiales</taxon>
        <taxon>Aspergillaceae</taxon>
        <taxon>Aspergillus</taxon>
        <taxon>Aspergillus subgen. Circumdati</taxon>
    </lineage>
</organism>
<accession>A0A5M3YPK2</accession>
<dbReference type="GO" id="GO:0016740">
    <property type="term" value="F:transferase activity"/>
    <property type="evidence" value="ECO:0007669"/>
    <property type="project" value="UniProtKB-KW"/>
</dbReference>
<dbReference type="PANTHER" id="PTHR10730:SF53">
    <property type="entry name" value="GLYCOSYLTRANSFERASE 25 FAMILY MEMBER"/>
    <property type="match status" value="1"/>
</dbReference>
<evidence type="ECO:0000256" key="1">
    <source>
        <dbReference type="ARBA" id="ARBA00006721"/>
    </source>
</evidence>
<dbReference type="AlphaFoldDB" id="A0A5M3YPK2"/>
<comment type="caution">
    <text evidence="4">The sequence shown here is derived from an EMBL/GenBank/DDBJ whole genome shotgun (WGS) entry which is preliminary data.</text>
</comment>
<comment type="similarity">
    <text evidence="1">Belongs to the glycosyltransferase 25 family.</text>
</comment>
<gene>
    <name evidence="4" type="ORF">ATEIFO6365_0001095500</name>
</gene>
<protein>
    <submittedName>
        <fullName evidence="4">LPS glycosyltransferase</fullName>
    </submittedName>
</protein>
<evidence type="ECO:0000313" key="5">
    <source>
        <dbReference type="Proteomes" id="UP000452235"/>
    </source>
</evidence>
<evidence type="ECO:0000256" key="2">
    <source>
        <dbReference type="ARBA" id="ARBA00022676"/>
    </source>
</evidence>
<keyword evidence="3 4" id="KW-0808">Transferase</keyword>
<keyword evidence="5" id="KW-1185">Reference proteome</keyword>
<proteinExistence type="inferred from homology"/>
<evidence type="ECO:0000313" key="4">
    <source>
        <dbReference type="EMBL" id="GFF12731.1"/>
    </source>
</evidence>
<dbReference type="VEuPathDB" id="FungiDB:ATEG_01731"/>
<name>A0A5M3YPK2_ASPTE</name>
<reference evidence="4 5" key="1">
    <citation type="submission" date="2020-01" db="EMBL/GenBank/DDBJ databases">
        <title>Aspergillus terreus IFO 6365 whole genome shotgun sequence.</title>
        <authorList>
            <person name="Kanamasa S."/>
            <person name="Takahashi H."/>
        </authorList>
    </citation>
    <scope>NUCLEOTIDE SEQUENCE [LARGE SCALE GENOMIC DNA]</scope>
    <source>
        <strain evidence="4 5">IFO 6365</strain>
    </source>
</reference>